<sequence length="269" mass="28922">MTCSKAKSTAPDSSDTGQSQEKLEEPISTSSNVCAQEQTCFIKISPPETSLDVPNNTPTFTFKPKAAISDAVSHIHQNMLNTTILNIIITNLPTKHPDLHKNAIEHCHIHQVATSSPVTLAITVITPPPYPSMPILSAAILSYKKVTDLAKSIITTSAAHILSCNNHHTTIAITKSLTTIICPHKSPNPPMLLVSQLGSDSAFTGYTCSLFMLEDVLGSGSYGSQHISLAVVYHAHNFLNDDGVKISCFGPRPPWAIAAQSIPHMQPKI</sequence>
<dbReference type="Proteomes" id="UP001195769">
    <property type="component" value="Unassembled WGS sequence"/>
</dbReference>
<evidence type="ECO:0000256" key="1">
    <source>
        <dbReference type="SAM" id="MobiDB-lite"/>
    </source>
</evidence>
<organism evidence="2 3">
    <name type="scientific">Suillus fuscotomentosus</name>
    <dbReference type="NCBI Taxonomy" id="1912939"/>
    <lineage>
        <taxon>Eukaryota</taxon>
        <taxon>Fungi</taxon>
        <taxon>Dikarya</taxon>
        <taxon>Basidiomycota</taxon>
        <taxon>Agaricomycotina</taxon>
        <taxon>Agaricomycetes</taxon>
        <taxon>Agaricomycetidae</taxon>
        <taxon>Boletales</taxon>
        <taxon>Suillineae</taxon>
        <taxon>Suillaceae</taxon>
        <taxon>Suillus</taxon>
    </lineage>
</organism>
<reference evidence="2" key="1">
    <citation type="journal article" date="2020" name="New Phytol.">
        <title>Comparative genomics reveals dynamic genome evolution in host specialist ectomycorrhizal fungi.</title>
        <authorList>
            <person name="Lofgren L.A."/>
            <person name="Nguyen N.H."/>
            <person name="Vilgalys R."/>
            <person name="Ruytinx J."/>
            <person name="Liao H.L."/>
            <person name="Branco S."/>
            <person name="Kuo A."/>
            <person name="LaButti K."/>
            <person name="Lipzen A."/>
            <person name="Andreopoulos W."/>
            <person name="Pangilinan J."/>
            <person name="Riley R."/>
            <person name="Hundley H."/>
            <person name="Na H."/>
            <person name="Barry K."/>
            <person name="Grigoriev I.V."/>
            <person name="Stajich J.E."/>
            <person name="Kennedy P.G."/>
        </authorList>
    </citation>
    <scope>NUCLEOTIDE SEQUENCE</scope>
    <source>
        <strain evidence="2">FC203</strain>
    </source>
</reference>
<feature type="compositionally biased region" description="Polar residues" evidence="1">
    <location>
        <begin position="1"/>
        <end position="20"/>
    </location>
</feature>
<keyword evidence="3" id="KW-1185">Reference proteome</keyword>
<dbReference type="GeneID" id="64671875"/>
<gene>
    <name evidence="2" type="ORF">F5891DRAFT_985325</name>
</gene>
<protein>
    <submittedName>
        <fullName evidence="2">Uncharacterized protein</fullName>
    </submittedName>
</protein>
<evidence type="ECO:0000313" key="3">
    <source>
        <dbReference type="Proteomes" id="UP001195769"/>
    </source>
</evidence>
<comment type="caution">
    <text evidence="2">The sequence shown here is derived from an EMBL/GenBank/DDBJ whole genome shotgun (WGS) entry which is preliminary data.</text>
</comment>
<feature type="region of interest" description="Disordered" evidence="1">
    <location>
        <begin position="1"/>
        <end position="31"/>
    </location>
</feature>
<proteinExistence type="predicted"/>
<dbReference type="EMBL" id="JABBWK010000085">
    <property type="protein sequence ID" value="KAG1894084.1"/>
    <property type="molecule type" value="Genomic_DNA"/>
</dbReference>
<evidence type="ECO:0000313" key="2">
    <source>
        <dbReference type="EMBL" id="KAG1894084.1"/>
    </source>
</evidence>
<dbReference type="RefSeq" id="XP_041219660.1">
    <property type="nucleotide sequence ID" value="XM_041377577.1"/>
</dbReference>
<dbReference type="AlphaFoldDB" id="A0AAD4DUK4"/>
<name>A0AAD4DUK4_9AGAM</name>
<accession>A0AAD4DUK4</accession>